<evidence type="ECO:0000256" key="11">
    <source>
        <dbReference type="ARBA" id="ARBA00022989"/>
    </source>
</evidence>
<keyword evidence="6 20" id="KW-0732">Signal</keyword>
<dbReference type="SMART" id="SM00220">
    <property type="entry name" value="S_TKc"/>
    <property type="match status" value="1"/>
</dbReference>
<comment type="catalytic activity">
    <reaction evidence="16">
        <text>L-threonyl-[protein] + ATP = O-phospho-L-threonyl-[protein] + ADP + H(+)</text>
        <dbReference type="Rhea" id="RHEA:46608"/>
        <dbReference type="Rhea" id="RHEA-COMP:11060"/>
        <dbReference type="Rhea" id="RHEA-COMP:11605"/>
        <dbReference type="ChEBI" id="CHEBI:15378"/>
        <dbReference type="ChEBI" id="CHEBI:30013"/>
        <dbReference type="ChEBI" id="CHEBI:30616"/>
        <dbReference type="ChEBI" id="CHEBI:61977"/>
        <dbReference type="ChEBI" id="CHEBI:456216"/>
    </reaction>
</comment>
<evidence type="ECO:0000259" key="21">
    <source>
        <dbReference type="PROSITE" id="PS50011"/>
    </source>
</evidence>
<protein>
    <recommendedName>
        <fullName evidence="25">Cysteine-rich receptor-like protein kinase 10</fullName>
    </recommendedName>
</protein>
<evidence type="ECO:0000256" key="16">
    <source>
        <dbReference type="ARBA" id="ARBA00047951"/>
    </source>
</evidence>
<dbReference type="SUPFAM" id="SSF56112">
    <property type="entry name" value="Protein kinase-like (PK-like)"/>
    <property type="match status" value="1"/>
</dbReference>
<evidence type="ECO:0000313" key="23">
    <source>
        <dbReference type="EMBL" id="RAL44848.1"/>
    </source>
</evidence>
<sequence length="665" mass="73431">MHLPSVFCLFFLAAMFAGVSSQPLGNYCPNSTIYAPNSTYRSNLNSLLSALASNATRPNGFYNSTFGRGVSAAYGLFMCRGDVSVSDCRACVLDAGEQILKACPVQTDAVIWYDNCMLRYSKASMFGRSDASIVLIMRNTQNDSQPARFMDSVGNTLNAVAVAAAAGDGSGRKFATLKANFSAFEKIYALGQCTPDLSELDCRSCLTSGISQLPGCCYSAKGARTVYPSCNVRYEVYPFYNNSKPASTPPPSPPPPSIPPPPVSTSLGRKKKSSSSKVIIAIVTPVVGIILFIALLCCMRIRNVKKGYTTATHQTDVSGISNVESLQYDFNTIQAITNDFAPESKIGEGGYGSVYKAKLPEGLDVAVKRLSRFSGQGAQEFKNEVEVVAQLQHRNLVRLLGFCSEGEEKILIYEFVPNKSLDYFLFDPEKRCLLDWPTRYRIIEGIARGLQYLHEDSRLRIIHRDLKAGNVLLDENMNPKIADFGMAKIFGVDQTQGNTNRVVGTYGYMSPEYAMHGQFSVKSDVYSFGVLVLEIITGKRSSNFSELSEAQDLLSYVWKYWRDERPMEILDPTLGDSYSRNEVIQCMNIGLLCVQEEVEERPTMASIVLMLNSYSTTRPVPRQPAFFYSGRSETKLGWKLSSEQSTSTSVPVSINEVSITELYPR</sequence>
<evidence type="ECO:0000256" key="2">
    <source>
        <dbReference type="ARBA" id="ARBA00022527"/>
    </source>
</evidence>
<keyword evidence="3" id="KW-0597">Phosphoprotein</keyword>
<keyword evidence="9" id="KW-0418">Kinase</keyword>
<evidence type="ECO:0000256" key="3">
    <source>
        <dbReference type="ARBA" id="ARBA00022553"/>
    </source>
</evidence>
<accession>A0A328DJR5</accession>
<evidence type="ECO:0000256" key="5">
    <source>
        <dbReference type="ARBA" id="ARBA00022692"/>
    </source>
</evidence>
<evidence type="ECO:0000256" key="10">
    <source>
        <dbReference type="ARBA" id="ARBA00022840"/>
    </source>
</evidence>
<feature type="compositionally biased region" description="Pro residues" evidence="18">
    <location>
        <begin position="247"/>
        <end position="263"/>
    </location>
</feature>
<keyword evidence="10 17" id="KW-0067">ATP-binding</keyword>
<dbReference type="InterPro" id="IPR008271">
    <property type="entry name" value="Ser/Thr_kinase_AS"/>
</dbReference>
<dbReference type="PANTHER" id="PTHR27002">
    <property type="entry name" value="RECEPTOR-LIKE SERINE/THREONINE-PROTEIN KINASE SD1-8"/>
    <property type="match status" value="1"/>
</dbReference>
<feature type="domain" description="Protein kinase" evidence="21">
    <location>
        <begin position="340"/>
        <end position="626"/>
    </location>
</feature>
<dbReference type="Gene3D" id="3.30.200.20">
    <property type="entry name" value="Phosphorylase Kinase, domain 1"/>
    <property type="match status" value="1"/>
</dbReference>
<evidence type="ECO:0008006" key="25">
    <source>
        <dbReference type="Google" id="ProtNLM"/>
    </source>
</evidence>
<dbReference type="PROSITE" id="PS51473">
    <property type="entry name" value="GNK2"/>
    <property type="match status" value="2"/>
</dbReference>
<dbReference type="InterPro" id="IPR011009">
    <property type="entry name" value="Kinase-like_dom_sf"/>
</dbReference>
<comment type="subcellular location">
    <subcellularLocation>
        <location evidence="1">Membrane</location>
        <topology evidence="1">Single-pass membrane protein</topology>
    </subcellularLocation>
</comment>
<keyword evidence="14" id="KW-0325">Glycoprotein</keyword>
<dbReference type="GO" id="GO:0004674">
    <property type="term" value="F:protein serine/threonine kinase activity"/>
    <property type="evidence" value="ECO:0007669"/>
    <property type="project" value="UniProtKB-KW"/>
</dbReference>
<dbReference type="InterPro" id="IPR017441">
    <property type="entry name" value="Protein_kinase_ATP_BS"/>
</dbReference>
<keyword evidence="24" id="KW-1185">Reference proteome</keyword>
<evidence type="ECO:0000256" key="17">
    <source>
        <dbReference type="PROSITE-ProRule" id="PRU10141"/>
    </source>
</evidence>
<feature type="binding site" evidence="17">
    <location>
        <position position="368"/>
    </location>
    <ligand>
        <name>ATP</name>
        <dbReference type="ChEBI" id="CHEBI:30616"/>
    </ligand>
</feature>
<keyword evidence="5 19" id="KW-0812">Transmembrane</keyword>
<evidence type="ECO:0000256" key="1">
    <source>
        <dbReference type="ARBA" id="ARBA00004167"/>
    </source>
</evidence>
<dbReference type="FunFam" id="3.30.200.20:FF:000142">
    <property type="entry name" value="Cysteine-rich receptor-like protein kinase 10"/>
    <property type="match status" value="1"/>
</dbReference>
<evidence type="ECO:0000256" key="9">
    <source>
        <dbReference type="ARBA" id="ARBA00022777"/>
    </source>
</evidence>
<dbReference type="AlphaFoldDB" id="A0A328DJR5"/>
<gene>
    <name evidence="23" type="ORF">DM860_003607</name>
</gene>
<evidence type="ECO:0000256" key="6">
    <source>
        <dbReference type="ARBA" id="ARBA00022729"/>
    </source>
</evidence>
<comment type="catalytic activity">
    <reaction evidence="15">
        <text>L-seryl-[protein] + ATP = O-phospho-L-seryl-[protein] + ADP + H(+)</text>
        <dbReference type="Rhea" id="RHEA:17989"/>
        <dbReference type="Rhea" id="RHEA-COMP:9863"/>
        <dbReference type="Rhea" id="RHEA-COMP:11604"/>
        <dbReference type="ChEBI" id="CHEBI:15378"/>
        <dbReference type="ChEBI" id="CHEBI:29999"/>
        <dbReference type="ChEBI" id="CHEBI:30616"/>
        <dbReference type="ChEBI" id="CHEBI:83421"/>
        <dbReference type="ChEBI" id="CHEBI:456216"/>
    </reaction>
</comment>
<evidence type="ECO:0000259" key="22">
    <source>
        <dbReference type="PROSITE" id="PS51473"/>
    </source>
</evidence>
<evidence type="ECO:0000256" key="13">
    <source>
        <dbReference type="ARBA" id="ARBA00023170"/>
    </source>
</evidence>
<feature type="domain" description="Gnk2-homologous" evidence="22">
    <location>
        <begin position="22"/>
        <end position="125"/>
    </location>
</feature>
<dbReference type="Gene3D" id="1.10.510.10">
    <property type="entry name" value="Transferase(Phosphotransferase) domain 1"/>
    <property type="match status" value="1"/>
</dbReference>
<reference evidence="23 24" key="1">
    <citation type="submission" date="2018-06" db="EMBL/GenBank/DDBJ databases">
        <title>The Genome of Cuscuta australis (Dodder) Provides Insight into the Evolution of Plant Parasitism.</title>
        <authorList>
            <person name="Liu H."/>
        </authorList>
    </citation>
    <scope>NUCLEOTIDE SEQUENCE [LARGE SCALE GENOMIC DNA]</scope>
    <source>
        <strain evidence="24">cv. Yunnan</strain>
        <tissue evidence="23">Vines</tissue>
    </source>
</reference>
<keyword evidence="8 17" id="KW-0547">Nucleotide-binding</keyword>
<evidence type="ECO:0000256" key="15">
    <source>
        <dbReference type="ARBA" id="ARBA00047558"/>
    </source>
</evidence>
<evidence type="ECO:0000256" key="12">
    <source>
        <dbReference type="ARBA" id="ARBA00023136"/>
    </source>
</evidence>
<dbReference type="InterPro" id="IPR000719">
    <property type="entry name" value="Prot_kinase_dom"/>
</dbReference>
<keyword evidence="4" id="KW-0808">Transferase</keyword>
<evidence type="ECO:0000256" key="7">
    <source>
        <dbReference type="ARBA" id="ARBA00022737"/>
    </source>
</evidence>
<feature type="chain" id="PRO_5016461354" description="Cysteine-rich receptor-like protein kinase 10" evidence="20">
    <location>
        <begin position="22"/>
        <end position="665"/>
    </location>
</feature>
<dbReference type="Pfam" id="PF01657">
    <property type="entry name" value="Stress-antifung"/>
    <property type="match status" value="2"/>
</dbReference>
<feature type="transmembrane region" description="Helical" evidence="19">
    <location>
        <begin position="278"/>
        <end position="298"/>
    </location>
</feature>
<dbReference type="GO" id="GO:0005886">
    <property type="term" value="C:plasma membrane"/>
    <property type="evidence" value="ECO:0007669"/>
    <property type="project" value="TreeGrafter"/>
</dbReference>
<keyword evidence="11 19" id="KW-1133">Transmembrane helix</keyword>
<dbReference type="FunFam" id="3.30.430.20:FF:000013">
    <property type="entry name" value="Cysteine-rich RLK (RECEPTOR-like protein kinase) 23"/>
    <property type="match status" value="1"/>
</dbReference>
<dbReference type="InterPro" id="IPR001245">
    <property type="entry name" value="Ser-Thr/Tyr_kinase_cat_dom"/>
</dbReference>
<feature type="region of interest" description="Disordered" evidence="18">
    <location>
        <begin position="244"/>
        <end position="270"/>
    </location>
</feature>
<name>A0A328DJR5_9ASTE</name>
<dbReference type="CDD" id="cd23509">
    <property type="entry name" value="Gnk2-like"/>
    <property type="match status" value="2"/>
</dbReference>
<dbReference type="GO" id="GO:0005524">
    <property type="term" value="F:ATP binding"/>
    <property type="evidence" value="ECO:0007669"/>
    <property type="project" value="UniProtKB-UniRule"/>
</dbReference>
<dbReference type="FunFam" id="1.10.510.10:FF:000129">
    <property type="entry name" value="cysteine-rich receptor-like protein kinase 10"/>
    <property type="match status" value="1"/>
</dbReference>
<evidence type="ECO:0000256" key="19">
    <source>
        <dbReference type="SAM" id="Phobius"/>
    </source>
</evidence>
<evidence type="ECO:0000256" key="8">
    <source>
        <dbReference type="ARBA" id="ARBA00022741"/>
    </source>
</evidence>
<dbReference type="CDD" id="cd14066">
    <property type="entry name" value="STKc_IRAK"/>
    <property type="match status" value="1"/>
</dbReference>
<evidence type="ECO:0000256" key="18">
    <source>
        <dbReference type="SAM" id="MobiDB-lite"/>
    </source>
</evidence>
<dbReference type="FunFam" id="3.30.430.20:FF:000002">
    <property type="entry name" value="Cysteine-rich receptor-like protein kinase 10"/>
    <property type="match status" value="1"/>
</dbReference>
<evidence type="ECO:0000256" key="4">
    <source>
        <dbReference type="ARBA" id="ARBA00022679"/>
    </source>
</evidence>
<dbReference type="PANTHER" id="PTHR27002:SF1019">
    <property type="entry name" value="CYSTEINE-RICH RECEPTOR-LIKE PROTEIN KINASE 10"/>
    <property type="match status" value="1"/>
</dbReference>
<dbReference type="EMBL" id="NQVE01000142">
    <property type="protein sequence ID" value="RAL44848.1"/>
    <property type="molecule type" value="Genomic_DNA"/>
</dbReference>
<comment type="caution">
    <text evidence="23">The sequence shown here is derived from an EMBL/GenBank/DDBJ whole genome shotgun (WGS) entry which is preliminary data.</text>
</comment>
<dbReference type="PROSITE" id="PS50011">
    <property type="entry name" value="PROTEIN_KINASE_DOM"/>
    <property type="match status" value="1"/>
</dbReference>
<evidence type="ECO:0000313" key="24">
    <source>
        <dbReference type="Proteomes" id="UP000249390"/>
    </source>
</evidence>
<keyword evidence="13" id="KW-0675">Receptor</keyword>
<organism evidence="23 24">
    <name type="scientific">Cuscuta australis</name>
    <dbReference type="NCBI Taxonomy" id="267555"/>
    <lineage>
        <taxon>Eukaryota</taxon>
        <taxon>Viridiplantae</taxon>
        <taxon>Streptophyta</taxon>
        <taxon>Embryophyta</taxon>
        <taxon>Tracheophyta</taxon>
        <taxon>Spermatophyta</taxon>
        <taxon>Magnoliopsida</taxon>
        <taxon>eudicotyledons</taxon>
        <taxon>Gunneridae</taxon>
        <taxon>Pentapetalae</taxon>
        <taxon>asterids</taxon>
        <taxon>lamiids</taxon>
        <taxon>Solanales</taxon>
        <taxon>Convolvulaceae</taxon>
        <taxon>Cuscuteae</taxon>
        <taxon>Cuscuta</taxon>
        <taxon>Cuscuta subgen. Grammica</taxon>
        <taxon>Cuscuta sect. Cleistogrammica</taxon>
    </lineage>
</organism>
<keyword evidence="2" id="KW-0723">Serine/threonine-protein kinase</keyword>
<feature type="domain" description="Gnk2-homologous" evidence="22">
    <location>
        <begin position="131"/>
        <end position="239"/>
    </location>
</feature>
<evidence type="ECO:0000256" key="20">
    <source>
        <dbReference type="SAM" id="SignalP"/>
    </source>
</evidence>
<dbReference type="PROSITE" id="PS00107">
    <property type="entry name" value="PROTEIN_KINASE_ATP"/>
    <property type="match status" value="1"/>
</dbReference>
<dbReference type="GO" id="GO:0006950">
    <property type="term" value="P:response to stress"/>
    <property type="evidence" value="ECO:0007669"/>
    <property type="project" value="UniProtKB-ARBA"/>
</dbReference>
<dbReference type="InterPro" id="IPR038408">
    <property type="entry name" value="GNK2_sf"/>
</dbReference>
<dbReference type="PROSITE" id="PS00108">
    <property type="entry name" value="PROTEIN_KINASE_ST"/>
    <property type="match status" value="1"/>
</dbReference>
<evidence type="ECO:0000256" key="14">
    <source>
        <dbReference type="ARBA" id="ARBA00023180"/>
    </source>
</evidence>
<keyword evidence="7" id="KW-0677">Repeat</keyword>
<feature type="signal peptide" evidence="20">
    <location>
        <begin position="1"/>
        <end position="21"/>
    </location>
</feature>
<dbReference type="Pfam" id="PF07714">
    <property type="entry name" value="PK_Tyr_Ser-Thr"/>
    <property type="match status" value="1"/>
</dbReference>
<dbReference type="Gene3D" id="3.30.430.20">
    <property type="entry name" value="Gnk2 domain, C-X8-C-X2-C motif"/>
    <property type="match status" value="2"/>
</dbReference>
<proteinExistence type="predicted"/>
<dbReference type="InterPro" id="IPR002902">
    <property type="entry name" value="GNK2"/>
</dbReference>
<dbReference type="Proteomes" id="UP000249390">
    <property type="component" value="Unassembled WGS sequence"/>
</dbReference>
<keyword evidence="12 19" id="KW-0472">Membrane</keyword>